<keyword evidence="3 7" id="KW-0812">Transmembrane</keyword>
<dbReference type="InterPro" id="IPR050250">
    <property type="entry name" value="Macrolide_Exporter_MacB"/>
</dbReference>
<keyword evidence="2" id="KW-1003">Cell membrane</keyword>
<comment type="subcellular location">
    <subcellularLocation>
        <location evidence="1">Cell membrane</location>
        <topology evidence="1">Multi-pass membrane protein</topology>
    </subcellularLocation>
</comment>
<proteinExistence type="predicted"/>
<organism evidence="9 10">
    <name type="scientific">Pseudoglutamicibacter cumminsii</name>
    <dbReference type="NCBI Taxonomy" id="156979"/>
    <lineage>
        <taxon>Bacteria</taxon>
        <taxon>Bacillati</taxon>
        <taxon>Actinomycetota</taxon>
        <taxon>Actinomycetes</taxon>
        <taxon>Micrococcales</taxon>
        <taxon>Micrococcaceae</taxon>
        <taxon>Pseudoglutamicibacter</taxon>
    </lineage>
</organism>
<accession>A0AAP4C7H2</accession>
<feature type="compositionally biased region" description="Low complexity" evidence="6">
    <location>
        <begin position="67"/>
        <end position="89"/>
    </location>
</feature>
<evidence type="ECO:0000256" key="3">
    <source>
        <dbReference type="ARBA" id="ARBA00022692"/>
    </source>
</evidence>
<sequence length="434" mass="44433">MTNPWPRAIRSVLRKPRRSVLMILIMAVVFTALIAQSGVRSSMAEVKDAISANVGAGFTATAAVDAADGPEAQPGSGAQSGSDAQQQPSAPQPPAEQAGVDEKVAERLAGIPQVGKHSLEAETIAQPEGAKPVTSGRGVQLDPEFAGGVTVTGTSDSSLNPAFQGKLYQLVEGTHVGATASQAVIHRDFAEHNNLKLGDKLTLTQGGKKFAVTVAGIFEGKTENPSGLPVGASENNVFVDLASAQELGAPITAGRYFTHNAEELPQALAAAKKIAPKLTLEDNSAQFAPVLQAITGVDKLLATMLLGLSIAGALVLALVSTFWARGRIHEVGVLLSLGKSKGNVLSQFALEATIFAAVAAAISAVLGSVLSGSLGRAVVAQAGDETLSSIHLATSAGGIATALGWGFIIVLMGVSVGVLPLIMQRPKRILSKLS</sequence>
<feature type="domain" description="ABC3 transporter permease C-terminal" evidence="8">
    <location>
        <begin position="304"/>
        <end position="422"/>
    </location>
</feature>
<name>A0AAP4C7H2_9MICC</name>
<keyword evidence="5 7" id="KW-0472">Membrane</keyword>
<dbReference type="RefSeq" id="WP_285333182.1">
    <property type="nucleotide sequence ID" value="NZ_JASODW010000006.1"/>
</dbReference>
<dbReference type="PANTHER" id="PTHR30572">
    <property type="entry name" value="MEMBRANE COMPONENT OF TRANSPORTER-RELATED"/>
    <property type="match status" value="1"/>
</dbReference>
<dbReference type="AlphaFoldDB" id="A0AAP4C7H2"/>
<evidence type="ECO:0000313" key="10">
    <source>
        <dbReference type="Proteomes" id="UP001240483"/>
    </source>
</evidence>
<evidence type="ECO:0000256" key="6">
    <source>
        <dbReference type="SAM" id="MobiDB-lite"/>
    </source>
</evidence>
<evidence type="ECO:0000313" key="9">
    <source>
        <dbReference type="EMBL" id="MDK6275300.1"/>
    </source>
</evidence>
<protein>
    <submittedName>
        <fullName evidence="9">ABC transporter permease</fullName>
    </submittedName>
</protein>
<dbReference type="InterPro" id="IPR003838">
    <property type="entry name" value="ABC3_permease_C"/>
</dbReference>
<dbReference type="EMBL" id="JASODW010000006">
    <property type="protein sequence ID" value="MDK6275300.1"/>
    <property type="molecule type" value="Genomic_DNA"/>
</dbReference>
<dbReference type="GO" id="GO:0005886">
    <property type="term" value="C:plasma membrane"/>
    <property type="evidence" value="ECO:0007669"/>
    <property type="project" value="UniProtKB-SubCell"/>
</dbReference>
<feature type="transmembrane region" description="Helical" evidence="7">
    <location>
        <begin position="402"/>
        <end position="422"/>
    </location>
</feature>
<feature type="region of interest" description="Disordered" evidence="6">
    <location>
        <begin position="67"/>
        <end position="100"/>
    </location>
</feature>
<dbReference type="Proteomes" id="UP001240483">
    <property type="component" value="Unassembled WGS sequence"/>
</dbReference>
<feature type="transmembrane region" description="Helical" evidence="7">
    <location>
        <begin position="300"/>
        <end position="323"/>
    </location>
</feature>
<evidence type="ECO:0000256" key="7">
    <source>
        <dbReference type="SAM" id="Phobius"/>
    </source>
</evidence>
<evidence type="ECO:0000256" key="5">
    <source>
        <dbReference type="ARBA" id="ARBA00023136"/>
    </source>
</evidence>
<evidence type="ECO:0000259" key="8">
    <source>
        <dbReference type="Pfam" id="PF02687"/>
    </source>
</evidence>
<dbReference type="PANTHER" id="PTHR30572:SF9">
    <property type="entry name" value="ABC TRANSPORTER PERMEASE PROTEIN"/>
    <property type="match status" value="1"/>
</dbReference>
<reference evidence="9" key="1">
    <citation type="submission" date="2023-05" db="EMBL/GenBank/DDBJ databases">
        <title>Cataloging the Phylogenetic Diversity of Human Bladder Bacteria.</title>
        <authorList>
            <person name="Du J."/>
        </authorList>
    </citation>
    <scope>NUCLEOTIDE SEQUENCE</scope>
    <source>
        <strain evidence="9">UMB9978</strain>
    </source>
</reference>
<comment type="caution">
    <text evidence="9">The sequence shown here is derived from an EMBL/GenBank/DDBJ whole genome shotgun (WGS) entry which is preliminary data.</text>
</comment>
<evidence type="ECO:0000256" key="4">
    <source>
        <dbReference type="ARBA" id="ARBA00022989"/>
    </source>
</evidence>
<evidence type="ECO:0000256" key="2">
    <source>
        <dbReference type="ARBA" id="ARBA00022475"/>
    </source>
</evidence>
<dbReference type="GO" id="GO:0022857">
    <property type="term" value="F:transmembrane transporter activity"/>
    <property type="evidence" value="ECO:0007669"/>
    <property type="project" value="TreeGrafter"/>
</dbReference>
<keyword evidence="4 7" id="KW-1133">Transmembrane helix</keyword>
<gene>
    <name evidence="9" type="ORF">QP116_06060</name>
</gene>
<dbReference type="Pfam" id="PF02687">
    <property type="entry name" value="FtsX"/>
    <property type="match status" value="1"/>
</dbReference>
<evidence type="ECO:0000256" key="1">
    <source>
        <dbReference type="ARBA" id="ARBA00004651"/>
    </source>
</evidence>
<feature type="transmembrane region" description="Helical" evidence="7">
    <location>
        <begin position="344"/>
        <end position="366"/>
    </location>
</feature>
<feature type="transmembrane region" description="Helical" evidence="7">
    <location>
        <begin position="20"/>
        <end position="39"/>
    </location>
</feature>